<dbReference type="SMART" id="SM00020">
    <property type="entry name" value="Tryp_SPc"/>
    <property type="match status" value="1"/>
</dbReference>
<reference evidence="23" key="2">
    <citation type="submission" date="2025-09" db="UniProtKB">
        <authorList>
            <consortium name="Ensembl"/>
        </authorList>
    </citation>
    <scope>IDENTIFICATION</scope>
</reference>
<dbReference type="SUPFAM" id="SSF57630">
    <property type="entry name" value="GLA-domain"/>
    <property type="match status" value="1"/>
</dbReference>
<dbReference type="InterPro" id="IPR000294">
    <property type="entry name" value="GLA_domain"/>
</dbReference>
<evidence type="ECO:0000256" key="10">
    <source>
        <dbReference type="ARBA" id="ARBA00023034"/>
    </source>
</evidence>
<evidence type="ECO:0000256" key="19">
    <source>
        <dbReference type="ARBA" id="ARBA00042403"/>
    </source>
</evidence>
<dbReference type="InterPro" id="IPR035972">
    <property type="entry name" value="GLA-like_dom_SF"/>
</dbReference>
<dbReference type="SMART" id="SM00069">
    <property type="entry name" value="GLA"/>
    <property type="match status" value="1"/>
</dbReference>
<evidence type="ECO:0000256" key="5">
    <source>
        <dbReference type="ARBA" id="ARBA00022670"/>
    </source>
</evidence>
<evidence type="ECO:0000256" key="15">
    <source>
        <dbReference type="ARBA" id="ARBA00037553"/>
    </source>
</evidence>
<dbReference type="InterPro" id="IPR043504">
    <property type="entry name" value="Peptidase_S1_PA_chymotrypsin"/>
</dbReference>
<protein>
    <recommendedName>
        <fullName evidence="17">Vitamin K-dependent protein C</fullName>
        <ecNumber evidence="16">3.4.21.69</ecNumber>
    </recommendedName>
    <alternativeName>
        <fullName evidence="20">Anticoagulant protein C</fullName>
    </alternativeName>
    <alternativeName>
        <fullName evidence="18">Autoprothrombin IIA</fullName>
    </alternativeName>
    <alternativeName>
        <fullName evidence="19">Blood coagulation factor XIV</fullName>
    </alternativeName>
</protein>
<dbReference type="AlphaFoldDB" id="A0A8C5IIG3"/>
<keyword evidence="9" id="KW-0720">Serine protease</keyword>
<dbReference type="PROSITE" id="PS50998">
    <property type="entry name" value="GLA_2"/>
    <property type="match status" value="1"/>
</dbReference>
<dbReference type="FunFam" id="4.10.740.10:FF:000001">
    <property type="entry name" value="vitamin K-dependent protein S"/>
    <property type="match status" value="1"/>
</dbReference>
<feature type="domain" description="Gla" evidence="22">
    <location>
        <begin position="34"/>
        <end position="82"/>
    </location>
</feature>
<comment type="catalytic activity">
    <reaction evidence="14">
        <text>Degradation of blood coagulation factors Va and VIIIa.</text>
        <dbReference type="EC" id="3.4.21.69"/>
    </reaction>
</comment>
<accession>A0A8C5IIG3</accession>
<dbReference type="InterPro" id="IPR017857">
    <property type="entry name" value="Coagulation_fac-like_Gla_dom"/>
</dbReference>
<dbReference type="PROSITE" id="PS50240">
    <property type="entry name" value="TRYPSIN_DOM"/>
    <property type="match status" value="1"/>
</dbReference>
<proteinExistence type="predicted"/>
<dbReference type="PANTHER" id="PTHR24278">
    <property type="entry name" value="COAGULATION FACTOR"/>
    <property type="match status" value="1"/>
</dbReference>
<dbReference type="Pfam" id="PF00089">
    <property type="entry name" value="Trypsin"/>
    <property type="match status" value="1"/>
</dbReference>
<evidence type="ECO:0000256" key="14">
    <source>
        <dbReference type="ARBA" id="ARBA00036045"/>
    </source>
</evidence>
<dbReference type="InterPro" id="IPR001254">
    <property type="entry name" value="Trypsin_dom"/>
</dbReference>
<dbReference type="GO" id="GO:0007596">
    <property type="term" value="P:blood coagulation"/>
    <property type="evidence" value="ECO:0007669"/>
    <property type="project" value="UniProtKB-KW"/>
</dbReference>
<dbReference type="PROSITE" id="PS00135">
    <property type="entry name" value="TRYPSIN_SER"/>
    <property type="match status" value="1"/>
</dbReference>
<dbReference type="GO" id="GO:0004252">
    <property type="term" value="F:serine-type endopeptidase activity"/>
    <property type="evidence" value="ECO:0007669"/>
    <property type="project" value="UniProtKB-EC"/>
</dbReference>
<keyword evidence="7" id="KW-0378">Hydrolase</keyword>
<evidence type="ECO:0000313" key="23">
    <source>
        <dbReference type="Ensembl" id="ENSJHYP00000004734.1"/>
    </source>
</evidence>
<dbReference type="InterPro" id="IPR009003">
    <property type="entry name" value="Peptidase_S1_PA"/>
</dbReference>
<keyword evidence="24" id="KW-1185">Reference proteome</keyword>
<dbReference type="InterPro" id="IPR050442">
    <property type="entry name" value="Peptidase_S1_coag_factors"/>
</dbReference>
<dbReference type="GO" id="GO:0005615">
    <property type="term" value="C:extracellular space"/>
    <property type="evidence" value="ECO:0007669"/>
    <property type="project" value="TreeGrafter"/>
</dbReference>
<evidence type="ECO:0000256" key="12">
    <source>
        <dbReference type="ARBA" id="ARBA00023157"/>
    </source>
</evidence>
<comment type="subcellular location">
    <subcellularLocation>
        <location evidence="1">Endoplasmic reticulum</location>
    </subcellularLocation>
    <subcellularLocation>
        <location evidence="2">Golgi apparatus</location>
    </subcellularLocation>
    <subcellularLocation>
        <location evidence="3">Secreted</location>
    </subcellularLocation>
</comment>
<dbReference type="CDD" id="cd00190">
    <property type="entry name" value="Tryp_SPc"/>
    <property type="match status" value="1"/>
</dbReference>
<dbReference type="SUPFAM" id="SSF50494">
    <property type="entry name" value="Trypsin-like serine proteases"/>
    <property type="match status" value="1"/>
</dbReference>
<evidence type="ECO:0000256" key="17">
    <source>
        <dbReference type="ARBA" id="ARBA00040219"/>
    </source>
</evidence>
<keyword evidence="4" id="KW-0964">Secreted</keyword>
<evidence type="ECO:0000256" key="18">
    <source>
        <dbReference type="ARBA" id="ARBA00041306"/>
    </source>
</evidence>
<keyword evidence="13" id="KW-0325">Glycoprotein</keyword>
<evidence type="ECO:0000259" key="22">
    <source>
        <dbReference type="PROSITE" id="PS50998"/>
    </source>
</evidence>
<dbReference type="Gene3D" id="4.10.740.10">
    <property type="entry name" value="Coagulation Factor IX"/>
    <property type="match status" value="1"/>
</dbReference>
<dbReference type="Pfam" id="PF00594">
    <property type="entry name" value="Gla"/>
    <property type="match status" value="1"/>
</dbReference>
<dbReference type="GO" id="GO:0005794">
    <property type="term" value="C:Golgi apparatus"/>
    <property type="evidence" value="ECO:0007669"/>
    <property type="project" value="UniProtKB-SubCell"/>
</dbReference>
<evidence type="ECO:0000256" key="7">
    <source>
        <dbReference type="ARBA" id="ARBA00022801"/>
    </source>
</evidence>
<dbReference type="GO" id="GO:0006508">
    <property type="term" value="P:proteolysis"/>
    <property type="evidence" value="ECO:0007669"/>
    <property type="project" value="UniProtKB-KW"/>
</dbReference>
<evidence type="ECO:0000313" key="24">
    <source>
        <dbReference type="Proteomes" id="UP000694408"/>
    </source>
</evidence>
<keyword evidence="11" id="KW-0094">Blood coagulation</keyword>
<keyword evidence="8" id="KW-0256">Endoplasmic reticulum</keyword>
<evidence type="ECO:0000256" key="3">
    <source>
        <dbReference type="ARBA" id="ARBA00004613"/>
    </source>
</evidence>
<dbReference type="Ensembl" id="ENSJHYT00000005830.1">
    <property type="protein sequence ID" value="ENSJHYP00000004734.1"/>
    <property type="gene ID" value="ENSJHYG00000003908.1"/>
</dbReference>
<dbReference type="Gene3D" id="2.40.10.10">
    <property type="entry name" value="Trypsin-like serine proteases"/>
    <property type="match status" value="1"/>
</dbReference>
<dbReference type="GO" id="GO:0005783">
    <property type="term" value="C:endoplasmic reticulum"/>
    <property type="evidence" value="ECO:0007669"/>
    <property type="project" value="UniProtKB-SubCell"/>
</dbReference>
<evidence type="ECO:0000256" key="11">
    <source>
        <dbReference type="ARBA" id="ARBA00023084"/>
    </source>
</evidence>
<dbReference type="EC" id="3.4.21.69" evidence="16"/>
<dbReference type="Proteomes" id="UP000694408">
    <property type="component" value="Unplaced"/>
</dbReference>
<keyword evidence="10" id="KW-0333">Golgi apparatus</keyword>
<name>A0A8C5IIG3_JUNHY</name>
<keyword evidence="6" id="KW-0356">Hemostasis</keyword>
<reference evidence="23" key="1">
    <citation type="submission" date="2025-08" db="UniProtKB">
        <authorList>
            <consortium name="Ensembl"/>
        </authorList>
    </citation>
    <scope>IDENTIFICATION</scope>
</reference>
<evidence type="ECO:0000256" key="4">
    <source>
        <dbReference type="ARBA" id="ARBA00022525"/>
    </source>
</evidence>
<evidence type="ECO:0000256" key="9">
    <source>
        <dbReference type="ARBA" id="ARBA00022825"/>
    </source>
</evidence>
<dbReference type="PANTHER" id="PTHR24278:SF28">
    <property type="entry name" value="COAGULATION FACTOR X"/>
    <property type="match status" value="1"/>
</dbReference>
<dbReference type="InterPro" id="IPR033116">
    <property type="entry name" value="TRYPSIN_SER"/>
</dbReference>
<evidence type="ECO:0000256" key="16">
    <source>
        <dbReference type="ARBA" id="ARBA00038995"/>
    </source>
</evidence>
<evidence type="ECO:0000259" key="21">
    <source>
        <dbReference type="PROSITE" id="PS50240"/>
    </source>
</evidence>
<evidence type="ECO:0000256" key="1">
    <source>
        <dbReference type="ARBA" id="ARBA00004240"/>
    </source>
</evidence>
<evidence type="ECO:0000256" key="2">
    <source>
        <dbReference type="ARBA" id="ARBA00004555"/>
    </source>
</evidence>
<keyword evidence="5" id="KW-0645">Protease</keyword>
<evidence type="ECO:0000256" key="20">
    <source>
        <dbReference type="ARBA" id="ARBA00042906"/>
    </source>
</evidence>
<evidence type="ECO:0000256" key="13">
    <source>
        <dbReference type="ARBA" id="ARBA00023180"/>
    </source>
</evidence>
<feature type="domain" description="Peptidase S1" evidence="21">
    <location>
        <begin position="1"/>
        <end position="205"/>
    </location>
</feature>
<sequence>PKPQAALGFEKINQKKSIFIKKENADKFLERTKRANSFLEELKQGNIERECIEERCSKEEAREAFEDQEKTLSFAFWNLKKNEDNFANEVLMTQKSGRVSGFGREFEGGRTSKKLKVLEVPYVNRNTCKQSTNLAITENMFCAGYHTEQKDACQGDSGGPHVTRYKDTYFVTGIVSWGEGCARKGKYGVYTKLSRFLRWVRTVMSLYTPPWTVGVFEIG</sequence>
<keyword evidence="12" id="KW-1015">Disulfide bond</keyword>
<dbReference type="GO" id="GO:0005509">
    <property type="term" value="F:calcium ion binding"/>
    <property type="evidence" value="ECO:0007669"/>
    <property type="project" value="InterPro"/>
</dbReference>
<dbReference type="PRINTS" id="PR00001">
    <property type="entry name" value="GLABLOOD"/>
</dbReference>
<dbReference type="FunFam" id="2.40.10.10:FF:000011">
    <property type="entry name" value="Coagulation factor X"/>
    <property type="match status" value="1"/>
</dbReference>
<organism evidence="23 24">
    <name type="scientific">Junco hyemalis</name>
    <name type="common">Dark-eyed junco</name>
    <dbReference type="NCBI Taxonomy" id="40217"/>
    <lineage>
        <taxon>Eukaryota</taxon>
        <taxon>Metazoa</taxon>
        <taxon>Chordata</taxon>
        <taxon>Craniata</taxon>
        <taxon>Vertebrata</taxon>
        <taxon>Euteleostomi</taxon>
        <taxon>Archelosauria</taxon>
        <taxon>Archosauria</taxon>
        <taxon>Dinosauria</taxon>
        <taxon>Saurischia</taxon>
        <taxon>Theropoda</taxon>
        <taxon>Coelurosauria</taxon>
        <taxon>Aves</taxon>
        <taxon>Neognathae</taxon>
        <taxon>Neoaves</taxon>
        <taxon>Telluraves</taxon>
        <taxon>Australaves</taxon>
        <taxon>Passeriformes</taxon>
        <taxon>Passerellidae</taxon>
        <taxon>Junco</taxon>
    </lineage>
</organism>
<evidence type="ECO:0000256" key="6">
    <source>
        <dbReference type="ARBA" id="ARBA00022696"/>
    </source>
</evidence>
<comment type="function">
    <text evidence="15">Protein C is a vitamin K-dependent serine protease that regulates blood coagulation by inactivating factors Va and VIIIa in the presence of calcium ions and phospholipids. Exerts a protective effect on the endothelial cell barrier function.</text>
</comment>
<evidence type="ECO:0000256" key="8">
    <source>
        <dbReference type="ARBA" id="ARBA00022824"/>
    </source>
</evidence>